<dbReference type="InterPro" id="IPR008858">
    <property type="entry name" value="TROVE_dom"/>
</dbReference>
<keyword evidence="6" id="KW-0687">Ribonucleoprotein</keyword>
<reference evidence="8" key="1">
    <citation type="submission" date="2025-08" db="UniProtKB">
        <authorList>
            <consortium name="RefSeq"/>
        </authorList>
    </citation>
    <scope>IDENTIFICATION</scope>
    <source>
        <strain evidence="8">15112-1751.03</strain>
        <tissue evidence="8">Whole Adult</tissue>
    </source>
</reference>
<dbReference type="SUPFAM" id="SSF140864">
    <property type="entry name" value="TROVE domain-like"/>
    <property type="match status" value="1"/>
</dbReference>
<dbReference type="Pfam" id="PF25045">
    <property type="entry name" value="vWA_Ro60"/>
    <property type="match status" value="1"/>
</dbReference>
<sequence>MSTAAAAATATTTTTTTKPDEEAKVKLNEVTAAAVKENAIPVKNALNALEKLQRFCYIGALDEPVFKCCNSLDLNVENYVLDLQQLCEQVKAKELTDCLASLLHHKNTDYLPRRDEALLVLTVYLSTCNDDCQRTAAREEFPMMVTKDADLLQLSKYARRVQKILQRNTPFNRTIRKAIIEWYKIQPVDRLLQMYFHNDCERSSHRDLMYHCHYTDEKFDEDVMAALRLIFTPPNEVIAWPDYLQPLHVIKDYIVGVAQVRVATKAKDVVPIVKRLQIPFEQIPRPLLVEPVLIGMLLSKMSYEHLLQSWPRFLNSLQLHAPERRKFTELFYVESKLAAANVAPLRLLLQEVRMVKRKKYLRRGVISIKPPTFMAKLYKYSFGKNKAIDCRFHITLNLEKCYRDKYLNGRWRAISYLDAIVALAFAYYKSESQVNVRMWYDKSGKLKTVPWTASMTCDQAKYYCFSQNIAKIKQTLTDVIDDAELDLDHVYDVFLVVVPCATRGNPQNNSNGLCQRLNAYRENRNPNAKFIIISLRQTSGSMSYSKQLNEHILELCGMCEEMPKVINAFATGKFV</sequence>
<dbReference type="GO" id="GO:0005737">
    <property type="term" value="C:cytoplasm"/>
    <property type="evidence" value="ECO:0007669"/>
    <property type="project" value="UniProtKB-SubCell"/>
</dbReference>
<dbReference type="Proteomes" id="UP000515160">
    <property type="component" value="Chromosome X"/>
</dbReference>
<keyword evidence="5" id="KW-0694">RNA-binding</keyword>
<evidence type="ECO:0000256" key="2">
    <source>
        <dbReference type="ARBA" id="ARBA00007814"/>
    </source>
</evidence>
<keyword evidence="7" id="KW-1185">Reference proteome</keyword>
<protein>
    <submittedName>
        <fullName evidence="8">Uncharacterized protein LOC117578023</fullName>
    </submittedName>
</protein>
<keyword evidence="4" id="KW-0479">Metal-binding</keyword>
<keyword evidence="3" id="KW-0963">Cytoplasm</keyword>
<dbReference type="PANTHER" id="PTHR14202">
    <property type="entry name" value="60 KDA RIBONUCLEOPROTEIN SSA/RO"/>
    <property type="match status" value="1"/>
</dbReference>
<evidence type="ECO:0000313" key="7">
    <source>
        <dbReference type="Proteomes" id="UP000515160"/>
    </source>
</evidence>
<dbReference type="GeneID" id="117578023"/>
<dbReference type="RefSeq" id="XP_034119013.1">
    <property type="nucleotide sequence ID" value="XM_034263122.2"/>
</dbReference>
<organism evidence="7 8">
    <name type="scientific">Drosophila albomicans</name>
    <name type="common">Fruit fly</name>
    <dbReference type="NCBI Taxonomy" id="7291"/>
    <lineage>
        <taxon>Eukaryota</taxon>
        <taxon>Metazoa</taxon>
        <taxon>Ecdysozoa</taxon>
        <taxon>Arthropoda</taxon>
        <taxon>Hexapoda</taxon>
        <taxon>Insecta</taxon>
        <taxon>Pterygota</taxon>
        <taxon>Neoptera</taxon>
        <taxon>Endopterygota</taxon>
        <taxon>Diptera</taxon>
        <taxon>Brachycera</taxon>
        <taxon>Muscomorpha</taxon>
        <taxon>Ephydroidea</taxon>
        <taxon>Drosophilidae</taxon>
        <taxon>Drosophila</taxon>
    </lineage>
</organism>
<gene>
    <name evidence="8" type="primary">LOC117578023</name>
</gene>
<dbReference type="PANTHER" id="PTHR14202:SF0">
    <property type="entry name" value="RNA-BINDING PROTEIN RO60"/>
    <property type="match status" value="1"/>
</dbReference>
<dbReference type="InterPro" id="IPR056800">
    <property type="entry name" value="vWA_Ro60"/>
</dbReference>
<dbReference type="GO" id="GO:1990904">
    <property type="term" value="C:ribonucleoprotein complex"/>
    <property type="evidence" value="ECO:0007669"/>
    <property type="project" value="UniProtKB-KW"/>
</dbReference>
<dbReference type="PROSITE" id="PS50988">
    <property type="entry name" value="TROVE"/>
    <property type="match status" value="1"/>
</dbReference>
<comment type="similarity">
    <text evidence="2">Belongs to the Ro 60 kDa family.</text>
</comment>
<dbReference type="AlphaFoldDB" id="A0A6P8XZY6"/>
<dbReference type="Gene3D" id="3.40.50.410">
    <property type="entry name" value="von Willebrand factor, type A domain"/>
    <property type="match status" value="1"/>
</dbReference>
<dbReference type="GO" id="GO:0046872">
    <property type="term" value="F:metal ion binding"/>
    <property type="evidence" value="ECO:0007669"/>
    <property type="project" value="UniProtKB-KW"/>
</dbReference>
<proteinExistence type="inferred from homology"/>
<evidence type="ECO:0000313" key="8">
    <source>
        <dbReference type="RefSeq" id="XP_034119013.1"/>
    </source>
</evidence>
<dbReference type="GO" id="GO:0003723">
    <property type="term" value="F:RNA binding"/>
    <property type="evidence" value="ECO:0007669"/>
    <property type="project" value="UniProtKB-KW"/>
</dbReference>
<evidence type="ECO:0000256" key="4">
    <source>
        <dbReference type="ARBA" id="ARBA00022723"/>
    </source>
</evidence>
<name>A0A6P8XZY6_DROAB</name>
<evidence type="ECO:0000256" key="5">
    <source>
        <dbReference type="ARBA" id="ARBA00022884"/>
    </source>
</evidence>
<comment type="subcellular location">
    <subcellularLocation>
        <location evidence="1">Cytoplasm</location>
    </subcellularLocation>
</comment>
<dbReference type="OrthoDB" id="6098064at2759"/>
<dbReference type="InterPro" id="IPR040322">
    <property type="entry name" value="TROVE2"/>
</dbReference>
<dbReference type="InterPro" id="IPR037214">
    <property type="entry name" value="TROVE_dom_sf"/>
</dbReference>
<evidence type="ECO:0000256" key="3">
    <source>
        <dbReference type="ARBA" id="ARBA00022490"/>
    </source>
</evidence>
<dbReference type="InterPro" id="IPR036465">
    <property type="entry name" value="vWFA_dom_sf"/>
</dbReference>
<evidence type="ECO:0000256" key="1">
    <source>
        <dbReference type="ARBA" id="ARBA00004496"/>
    </source>
</evidence>
<evidence type="ECO:0000256" key="6">
    <source>
        <dbReference type="ARBA" id="ARBA00023274"/>
    </source>
</evidence>
<accession>A0A6P8XZY6</accession>